<evidence type="ECO:0000313" key="3">
    <source>
        <dbReference type="EMBL" id="OLP93331.1"/>
    </source>
</evidence>
<dbReference type="InterPro" id="IPR038050">
    <property type="entry name" value="Neuro_actylchol_rec"/>
</dbReference>
<dbReference type="EMBL" id="LSRX01000586">
    <property type="protein sequence ID" value="OLP93331.1"/>
    <property type="molecule type" value="Genomic_DNA"/>
</dbReference>
<feature type="transmembrane region" description="Helical" evidence="2">
    <location>
        <begin position="776"/>
        <end position="799"/>
    </location>
</feature>
<keyword evidence="4" id="KW-1185">Reference proteome</keyword>
<dbReference type="GO" id="GO:0005230">
    <property type="term" value="F:extracellular ligand-gated monoatomic ion channel activity"/>
    <property type="evidence" value="ECO:0007669"/>
    <property type="project" value="InterPro"/>
</dbReference>
<keyword evidence="2" id="KW-0812">Transmembrane</keyword>
<dbReference type="GO" id="GO:0016020">
    <property type="term" value="C:membrane"/>
    <property type="evidence" value="ECO:0007669"/>
    <property type="project" value="InterPro"/>
</dbReference>
<dbReference type="PANTHER" id="PTHR24111:SF1">
    <property type="entry name" value="LEUCINE-RICH REPEAT-CONTAINING PROTEIN"/>
    <property type="match status" value="1"/>
</dbReference>
<feature type="transmembrane region" description="Helical" evidence="2">
    <location>
        <begin position="403"/>
        <end position="420"/>
    </location>
</feature>
<organism evidence="3 4">
    <name type="scientific">Symbiodinium microadriaticum</name>
    <name type="common">Dinoflagellate</name>
    <name type="synonym">Zooxanthella microadriatica</name>
    <dbReference type="NCBI Taxonomy" id="2951"/>
    <lineage>
        <taxon>Eukaryota</taxon>
        <taxon>Sar</taxon>
        <taxon>Alveolata</taxon>
        <taxon>Dinophyceae</taxon>
        <taxon>Suessiales</taxon>
        <taxon>Symbiodiniaceae</taxon>
        <taxon>Symbiodinium</taxon>
    </lineage>
</organism>
<keyword evidence="2" id="KW-1133">Transmembrane helix</keyword>
<accession>A0A1Q9DDS2</accession>
<reference evidence="3 4" key="1">
    <citation type="submission" date="2016-02" db="EMBL/GenBank/DDBJ databases">
        <title>Genome analysis of coral dinoflagellate symbionts highlights evolutionary adaptations to a symbiotic lifestyle.</title>
        <authorList>
            <person name="Aranda M."/>
            <person name="Li Y."/>
            <person name="Liew Y.J."/>
            <person name="Baumgarten S."/>
            <person name="Simakov O."/>
            <person name="Wilson M."/>
            <person name="Piel J."/>
            <person name="Ashoor H."/>
            <person name="Bougouffa S."/>
            <person name="Bajic V.B."/>
            <person name="Ryu T."/>
            <person name="Ravasi T."/>
            <person name="Bayer T."/>
            <person name="Micklem G."/>
            <person name="Kim H."/>
            <person name="Bhak J."/>
            <person name="Lajeunesse T.C."/>
            <person name="Voolstra C.R."/>
        </authorList>
    </citation>
    <scope>NUCLEOTIDE SEQUENCE [LARGE SCALE GENOMIC DNA]</scope>
    <source>
        <strain evidence="3 4">CCMP2467</strain>
    </source>
</reference>
<protein>
    <submittedName>
        <fullName evidence="3">Protein NLRC3</fullName>
    </submittedName>
</protein>
<feature type="transmembrane region" description="Helical" evidence="2">
    <location>
        <begin position="751"/>
        <end position="770"/>
    </location>
</feature>
<feature type="transmembrane region" description="Helical" evidence="2">
    <location>
        <begin position="370"/>
        <end position="391"/>
    </location>
</feature>
<dbReference type="InterPro" id="IPR032675">
    <property type="entry name" value="LRR_dom_sf"/>
</dbReference>
<dbReference type="PANTHER" id="PTHR24111">
    <property type="entry name" value="LEUCINE-RICH REPEAT-CONTAINING PROTEIN 34"/>
    <property type="match status" value="1"/>
</dbReference>
<name>A0A1Q9DDS2_SYMMI</name>
<evidence type="ECO:0000256" key="2">
    <source>
        <dbReference type="SAM" id="Phobius"/>
    </source>
</evidence>
<proteinExistence type="predicted"/>
<dbReference type="Gene3D" id="3.80.10.10">
    <property type="entry name" value="Ribonuclease Inhibitor"/>
    <property type="match status" value="1"/>
</dbReference>
<comment type="caution">
    <text evidence="3">The sequence shown here is derived from an EMBL/GenBank/DDBJ whole genome shotgun (WGS) entry which is preliminary data.</text>
</comment>
<dbReference type="Proteomes" id="UP000186817">
    <property type="component" value="Unassembled WGS sequence"/>
</dbReference>
<dbReference type="InterPro" id="IPR052201">
    <property type="entry name" value="LRR-containing_regulator"/>
</dbReference>
<evidence type="ECO:0000256" key="1">
    <source>
        <dbReference type="ARBA" id="ARBA00022737"/>
    </source>
</evidence>
<dbReference type="SUPFAM" id="SSF52047">
    <property type="entry name" value="RNI-like"/>
    <property type="match status" value="1"/>
</dbReference>
<dbReference type="Gene3D" id="1.20.58.390">
    <property type="entry name" value="Neurotransmitter-gated ion-channel transmembrane domain"/>
    <property type="match status" value="1"/>
</dbReference>
<dbReference type="InterPro" id="IPR036734">
    <property type="entry name" value="Neur_chan_lig-bd_sf"/>
</dbReference>
<dbReference type="SMART" id="SM00368">
    <property type="entry name" value="LRR_RI"/>
    <property type="match status" value="2"/>
</dbReference>
<keyword evidence="1" id="KW-0677">Repeat</keyword>
<dbReference type="AlphaFoldDB" id="A0A1Q9DDS2"/>
<evidence type="ECO:0000313" key="4">
    <source>
        <dbReference type="Proteomes" id="UP000186817"/>
    </source>
</evidence>
<feature type="transmembrane region" description="Helical" evidence="2">
    <location>
        <begin position="311"/>
        <end position="331"/>
    </location>
</feature>
<sequence length="1110" mass="125674">MVADESVAQSRDARRTTLARIQAASAETVWDPVLKHLPLEGYGDNNDGVLQDYYRNCYDRDGGVLVDCTEAVKVYIDIVGHELKAVDDHREEFRMVFMLKLAWLDPDLKNFKSVITVRDPKGETKLHLQQLEVVVTKMYANGDIEFIDLSDPEQKTQIKLRRDYLSLREPEWKECFFPTFSFINMQNDPAPTGTRKLLWCYDKGGFVSYTVKYDATFKECFDLTNFPKDHQLCRIRLTAEKTADEFQFVPVKKWFSSPQMCDMWTLDEEIQKKCTVYVRYLDRQFPYQLQRSCVNAVFHLERKGDFYFHSMLFMVFLVIIVSLCTLVIPLADVSGRLAYSSTCFLAVMAYRYTLDAMLPRKDYFTLADKYVIFACGLQVAIVLQTVILQYMDGIVEDPSSVDKYAGLVLLLAWLVVNYYLRRYSVVVEDVEARVSLCITPQLASGDAGTSQEKFVLGSRADFDKYIKWADIKFVRAAYLVQLHEQGEVWPRRQEAAKVKDALISKPTKFIALSHMWEAREHPDPFGFQATLLASAIKARPREEWNDVGFFIDYISFPQFRRSDQDEIFFRRGTQHMHLLFCNTSASFCKGVWSIPCRTPFWRLQKFVYGTCGCKGIPVYSVAAGEGDKGKVVTVPLRHLQLGDHRGKCGPSCFDRCPNLHFNTTEYNRRAWCRVEVEWAAPYIVDLSVSETHDSWFPDLCCNGHWKVIKGCLSRFDRFFHPHVGCLLCCFLTVVEQRAAEATRRATLASEVFLAASSFFLTLCMCVVHALHGRPTLSAKTCMALAMAAWVGLATTFRLLMVGNARAVFLHLPPFLAAAAAVRLAEHRNALDLIAAYHSMDLSPEILKPSSTVPMTPSEFQTMAEKQQIRFTHKEDLKLVLDLQKQVFEDKALRVETFAVHMLPMPLSSKLPDLIGEYERLRSFDLRRSVIDLKSSVALISNLLCKRSMRTLKFCSVDFHPTAFKKLAEGLTGNGSNRHCLSELILEDCRLQDEDVVSLAEALMSDHALMTLSLAMNHCEDAGALSLGKVLKSNGSLRHLNLKFNCIGTLRLERCGVDRGAVVALQCAAQRGRSSSPKVRSVACAARCQADVAANFGRSPDDGSLAGRGGG</sequence>
<keyword evidence="2" id="KW-0472">Membrane</keyword>
<feature type="transmembrane region" description="Helical" evidence="2">
    <location>
        <begin position="806"/>
        <end position="824"/>
    </location>
</feature>
<dbReference type="OrthoDB" id="120976at2759"/>
<gene>
    <name evidence="3" type="primary">Nlrc3</name>
    <name evidence="3" type="ORF">AK812_SmicGene24772</name>
</gene>
<dbReference type="Gene3D" id="2.70.170.10">
    <property type="entry name" value="Neurotransmitter-gated ion-channel ligand-binding domain"/>
    <property type="match status" value="1"/>
</dbReference>